<protein>
    <submittedName>
        <fullName evidence="6">Cytochrome c</fullName>
    </submittedName>
</protein>
<dbReference type="Proteomes" id="UP000382436">
    <property type="component" value="Unassembled WGS sequence"/>
</dbReference>
<sequence length="140" mass="16086">MGKNLSILISLFAVLFLNACSDDKEFNHKNQNTTEEIVQIEQNDEKTEFSDTNLPLPVDDEFDISEEHKVNPSVVNSLYKQKCASCHGEKGEIKTKKGIAIKNLSSERFIQRLQNLKDEAHNFLTQEQRENLAKYISKEK</sequence>
<feature type="signal peptide" evidence="4">
    <location>
        <begin position="1"/>
        <end position="19"/>
    </location>
</feature>
<gene>
    <name evidence="7" type="ORF">BZ274_04750</name>
    <name evidence="6" type="ORF">ES716_08110</name>
</gene>
<organism evidence="6 9">
    <name type="scientific">Campylobacter coli</name>
    <dbReference type="NCBI Taxonomy" id="195"/>
    <lineage>
        <taxon>Bacteria</taxon>
        <taxon>Pseudomonadati</taxon>
        <taxon>Campylobacterota</taxon>
        <taxon>Epsilonproteobacteria</taxon>
        <taxon>Campylobacterales</taxon>
        <taxon>Campylobacteraceae</taxon>
        <taxon>Campylobacter</taxon>
    </lineage>
</organism>
<evidence type="ECO:0000256" key="2">
    <source>
        <dbReference type="ARBA" id="ARBA00022723"/>
    </source>
</evidence>
<evidence type="ECO:0000313" key="7">
    <source>
        <dbReference type="EMBL" id="EAJ9197489.1"/>
    </source>
</evidence>
<feature type="domain" description="Cytochrome c" evidence="5">
    <location>
        <begin position="76"/>
        <end position="136"/>
    </location>
</feature>
<evidence type="ECO:0000313" key="9">
    <source>
        <dbReference type="Proteomes" id="UP000576616"/>
    </source>
</evidence>
<evidence type="ECO:0000256" key="1">
    <source>
        <dbReference type="ARBA" id="ARBA00022617"/>
    </source>
</evidence>
<dbReference type="RefSeq" id="WP_072230328.1">
    <property type="nucleotide sequence ID" value="NZ_FAZI01000022.1"/>
</dbReference>
<keyword evidence="4" id="KW-0732">Signal</keyword>
<dbReference type="SUPFAM" id="SSF46626">
    <property type="entry name" value="Cytochrome c"/>
    <property type="match status" value="1"/>
</dbReference>
<keyword evidence="1" id="KW-0349">Heme</keyword>
<dbReference type="GO" id="GO:0046872">
    <property type="term" value="F:metal ion binding"/>
    <property type="evidence" value="ECO:0007669"/>
    <property type="project" value="UniProtKB-KW"/>
</dbReference>
<accession>A0A644SC95</accession>
<dbReference type="GO" id="GO:0009055">
    <property type="term" value="F:electron transfer activity"/>
    <property type="evidence" value="ECO:0007669"/>
    <property type="project" value="InterPro"/>
</dbReference>
<proteinExistence type="predicted"/>
<keyword evidence="3" id="KW-0408">Iron</keyword>
<dbReference type="Gene3D" id="1.10.760.10">
    <property type="entry name" value="Cytochrome c-like domain"/>
    <property type="match status" value="1"/>
</dbReference>
<dbReference type="Proteomes" id="UP000576616">
    <property type="component" value="Unassembled WGS sequence"/>
</dbReference>
<feature type="chain" id="PRO_5041551622" evidence="4">
    <location>
        <begin position="20"/>
        <end position="140"/>
    </location>
</feature>
<keyword evidence="2" id="KW-0479">Metal-binding</keyword>
<name>A0A644SC95_CAMCO</name>
<dbReference type="InterPro" id="IPR009056">
    <property type="entry name" value="Cyt_c-like_dom"/>
</dbReference>
<evidence type="ECO:0000256" key="3">
    <source>
        <dbReference type="ARBA" id="ARBA00023004"/>
    </source>
</evidence>
<evidence type="ECO:0000259" key="5">
    <source>
        <dbReference type="Pfam" id="PF13442"/>
    </source>
</evidence>
<dbReference type="AlphaFoldDB" id="A0A644SC95"/>
<evidence type="ECO:0000256" key="4">
    <source>
        <dbReference type="SAM" id="SignalP"/>
    </source>
</evidence>
<dbReference type="EMBL" id="AABKAB010000019">
    <property type="protein sequence ID" value="EAH8157868.1"/>
    <property type="molecule type" value="Genomic_DNA"/>
</dbReference>
<dbReference type="InterPro" id="IPR036909">
    <property type="entry name" value="Cyt_c-like_dom_sf"/>
</dbReference>
<dbReference type="GO" id="GO:0020037">
    <property type="term" value="F:heme binding"/>
    <property type="evidence" value="ECO:0007669"/>
    <property type="project" value="InterPro"/>
</dbReference>
<reference evidence="6 9" key="1">
    <citation type="submission" date="2019-01" db="EMBL/GenBank/DDBJ databases">
        <authorList>
            <consortium name="PulseNet: The National Subtyping Network for Foodborne Disease Surveillance"/>
            <person name="Tarr C.L."/>
            <person name="Trees E."/>
            <person name="Katz L.S."/>
            <person name="Carleton-Romer H.A."/>
            <person name="Stroika S."/>
            <person name="Kucerova Z."/>
            <person name="Roache K.F."/>
            <person name="Sabol A.L."/>
            <person name="Besser J."/>
            <person name="Gerner-Smidt P."/>
        </authorList>
    </citation>
    <scope>NUCLEOTIDE SEQUENCE [LARGE SCALE GENOMIC DNA]</scope>
    <source>
        <strain evidence="7 8">PNUSAC001435</strain>
        <strain evidence="6 9">PNUSAC007828</strain>
    </source>
</reference>
<comment type="caution">
    <text evidence="6">The sequence shown here is derived from an EMBL/GenBank/DDBJ whole genome shotgun (WGS) entry which is preliminary data.</text>
</comment>
<evidence type="ECO:0000313" key="8">
    <source>
        <dbReference type="Proteomes" id="UP000382436"/>
    </source>
</evidence>
<dbReference type="EMBL" id="AACBVJ010000008">
    <property type="protein sequence ID" value="EAJ9197489.1"/>
    <property type="molecule type" value="Genomic_DNA"/>
</dbReference>
<evidence type="ECO:0000313" key="6">
    <source>
        <dbReference type="EMBL" id="EAH8157868.1"/>
    </source>
</evidence>
<dbReference type="Pfam" id="PF13442">
    <property type="entry name" value="Cytochrome_CBB3"/>
    <property type="match status" value="1"/>
</dbReference>